<dbReference type="AlphaFoldDB" id="A0A483CR20"/>
<dbReference type="Gene3D" id="3.40.50.150">
    <property type="entry name" value="Vaccinia Virus protein VP39"/>
    <property type="match status" value="1"/>
</dbReference>
<keyword evidence="2" id="KW-1185">Reference proteome</keyword>
<gene>
    <name evidence="1" type="ORF">CUJ86_10840</name>
</gene>
<accession>A0A483CR20</accession>
<dbReference type="RefSeq" id="WP_130647592.1">
    <property type="nucleotide sequence ID" value="NZ_PGCL01000006.1"/>
</dbReference>
<dbReference type="EMBL" id="PGCL01000006">
    <property type="protein sequence ID" value="TAJ43478.1"/>
    <property type="molecule type" value="Genomic_DNA"/>
</dbReference>
<proteinExistence type="predicted"/>
<dbReference type="OrthoDB" id="116032at2157"/>
<evidence type="ECO:0008006" key="3">
    <source>
        <dbReference type="Google" id="ProtNLM"/>
    </source>
</evidence>
<organism evidence="1 2">
    <name type="scientific">Methanofollis fontis</name>
    <dbReference type="NCBI Taxonomy" id="2052832"/>
    <lineage>
        <taxon>Archaea</taxon>
        <taxon>Methanobacteriati</taxon>
        <taxon>Methanobacteriota</taxon>
        <taxon>Stenosarchaea group</taxon>
        <taxon>Methanomicrobia</taxon>
        <taxon>Methanomicrobiales</taxon>
        <taxon>Methanomicrobiaceae</taxon>
        <taxon>Methanofollis</taxon>
    </lineage>
</organism>
<evidence type="ECO:0000313" key="2">
    <source>
        <dbReference type="Proteomes" id="UP000292580"/>
    </source>
</evidence>
<dbReference type="SUPFAM" id="SSF53335">
    <property type="entry name" value="S-adenosyl-L-methionine-dependent methyltransferases"/>
    <property type="match status" value="1"/>
</dbReference>
<reference evidence="1 2" key="1">
    <citation type="submission" date="2017-11" db="EMBL/GenBank/DDBJ databases">
        <title>Isolation and Characterization of Methanofollis Species from Methane Seep Offshore SW Taiwan.</title>
        <authorList>
            <person name="Teng N.-H."/>
            <person name="Lai M.-C."/>
            <person name="Chen S.-C."/>
        </authorList>
    </citation>
    <scope>NUCLEOTIDE SEQUENCE [LARGE SCALE GENOMIC DNA]</scope>
    <source>
        <strain evidence="1 2">FWC-SCC2</strain>
    </source>
</reference>
<dbReference type="InterPro" id="IPR029063">
    <property type="entry name" value="SAM-dependent_MTases_sf"/>
</dbReference>
<comment type="caution">
    <text evidence="1">The sequence shown here is derived from an EMBL/GenBank/DDBJ whole genome shotgun (WGS) entry which is preliminary data.</text>
</comment>
<sequence length="275" mass="30968">MIAADMLELQELRFVEGSYADLADPASAEAILRCCPEEGRLCVDENEDLLAVAFRQGEHWTGANFLFHPPDPAVIDLFAETEGEIYQEKREDWHRALREYFSLSISRDVRPAFEDIPPDRVEKCRSLLHEVWGERNGERCLDCCCGSGIGAIALRSIGMRPLAYDHDPALLSLGLERGRLQPEETACIDATVVSTYFSPAPYGAAFMLGTIRSFDQEIWEGITAELLYLAGDVLITTATEEEIRDVAGWCRDAGRSPEVWENERDALYDRWVCRA</sequence>
<protein>
    <recommendedName>
        <fullName evidence="3">Methyltransferase domain-containing protein</fullName>
    </recommendedName>
</protein>
<evidence type="ECO:0000313" key="1">
    <source>
        <dbReference type="EMBL" id="TAJ43478.1"/>
    </source>
</evidence>
<dbReference type="Proteomes" id="UP000292580">
    <property type="component" value="Unassembled WGS sequence"/>
</dbReference>
<name>A0A483CR20_9EURY</name>